<name>A0A2K2DS55_BRADI</name>
<evidence type="ECO:0000313" key="3">
    <source>
        <dbReference type="Proteomes" id="UP000008810"/>
    </source>
</evidence>
<keyword evidence="3" id="KW-1185">Reference proteome</keyword>
<dbReference type="EMBL" id="CM000880">
    <property type="protein sequence ID" value="PNT77106.1"/>
    <property type="molecule type" value="Genomic_DNA"/>
</dbReference>
<protein>
    <submittedName>
        <fullName evidence="1 2">Uncharacterized protein</fullName>
    </submittedName>
</protein>
<dbReference type="AlphaFoldDB" id="A0A2K2DS55"/>
<proteinExistence type="predicted"/>
<dbReference type="Proteomes" id="UP000008810">
    <property type="component" value="Chromosome 1"/>
</dbReference>
<reference evidence="2" key="3">
    <citation type="submission" date="2018-08" db="UniProtKB">
        <authorList>
            <consortium name="EnsemblPlants"/>
        </authorList>
    </citation>
    <scope>IDENTIFICATION</scope>
    <source>
        <strain evidence="2">cv. Bd21</strain>
    </source>
</reference>
<evidence type="ECO:0000313" key="1">
    <source>
        <dbReference type="EMBL" id="PNT77106.1"/>
    </source>
</evidence>
<dbReference type="Gramene" id="PNT77106">
    <property type="protein sequence ID" value="PNT77106"/>
    <property type="gene ID" value="BRADI_1g57851v3"/>
</dbReference>
<evidence type="ECO:0000313" key="2">
    <source>
        <dbReference type="EnsemblPlants" id="PNT77106"/>
    </source>
</evidence>
<gene>
    <name evidence="1" type="ORF">BRADI_1g57851v3</name>
</gene>
<organism evidence="1">
    <name type="scientific">Brachypodium distachyon</name>
    <name type="common">Purple false brome</name>
    <name type="synonym">Trachynia distachya</name>
    <dbReference type="NCBI Taxonomy" id="15368"/>
    <lineage>
        <taxon>Eukaryota</taxon>
        <taxon>Viridiplantae</taxon>
        <taxon>Streptophyta</taxon>
        <taxon>Embryophyta</taxon>
        <taxon>Tracheophyta</taxon>
        <taxon>Spermatophyta</taxon>
        <taxon>Magnoliopsida</taxon>
        <taxon>Liliopsida</taxon>
        <taxon>Poales</taxon>
        <taxon>Poaceae</taxon>
        <taxon>BOP clade</taxon>
        <taxon>Pooideae</taxon>
        <taxon>Stipodae</taxon>
        <taxon>Brachypodieae</taxon>
        <taxon>Brachypodium</taxon>
    </lineage>
</organism>
<dbReference type="InParanoid" id="A0A2K2DS55"/>
<accession>A0A2K2DS55</accession>
<sequence>MDGLLVVGQGTGKVDQIAVNVSLLIGAFCGGMRSRADEGEMM</sequence>
<reference evidence="1" key="2">
    <citation type="submission" date="2017-06" db="EMBL/GenBank/DDBJ databases">
        <title>WGS assembly of Brachypodium distachyon.</title>
        <authorList>
            <consortium name="The International Brachypodium Initiative"/>
            <person name="Lucas S."/>
            <person name="Harmon-Smith M."/>
            <person name="Lail K."/>
            <person name="Tice H."/>
            <person name="Grimwood J."/>
            <person name="Bruce D."/>
            <person name="Barry K."/>
            <person name="Shu S."/>
            <person name="Lindquist E."/>
            <person name="Wang M."/>
            <person name="Pitluck S."/>
            <person name="Vogel J.P."/>
            <person name="Garvin D.F."/>
            <person name="Mockler T.C."/>
            <person name="Schmutz J."/>
            <person name="Rokhsar D."/>
            <person name="Bevan M.W."/>
        </authorList>
    </citation>
    <scope>NUCLEOTIDE SEQUENCE</scope>
    <source>
        <strain evidence="1">Bd21</strain>
    </source>
</reference>
<dbReference type="EnsemblPlants" id="PNT77106">
    <property type="protein sequence ID" value="PNT77106"/>
    <property type="gene ID" value="BRADI_1g57851v3"/>
</dbReference>
<reference evidence="1 2" key="1">
    <citation type="journal article" date="2010" name="Nature">
        <title>Genome sequencing and analysis of the model grass Brachypodium distachyon.</title>
        <authorList>
            <consortium name="International Brachypodium Initiative"/>
        </authorList>
    </citation>
    <scope>NUCLEOTIDE SEQUENCE [LARGE SCALE GENOMIC DNA]</scope>
    <source>
        <strain evidence="1 2">Bd21</strain>
    </source>
</reference>